<feature type="compositionally biased region" description="Polar residues" evidence="1">
    <location>
        <begin position="72"/>
        <end position="82"/>
    </location>
</feature>
<protein>
    <submittedName>
        <fullName evidence="2">Uncharacterized protein</fullName>
    </submittedName>
</protein>
<dbReference type="EMBL" id="JBJKBG010000004">
    <property type="protein sequence ID" value="KAL3742034.1"/>
    <property type="molecule type" value="Genomic_DNA"/>
</dbReference>
<dbReference type="Proteomes" id="UP001634007">
    <property type="component" value="Unassembled WGS sequence"/>
</dbReference>
<sequence>MVWARDAREIQEKIYVPEEATMRGTMRCTGLKMCAQTSKDALLCQDGTMHNRITDDIPCVDWKWTFPSLYSQRSSLPRTTNPDPDLETTVTPKHCASTPTSSRPAPR</sequence>
<keyword evidence="3" id="KW-1185">Reference proteome</keyword>
<dbReference type="AlphaFoldDB" id="A0ABD3KUN9"/>
<reference evidence="2 3" key="1">
    <citation type="submission" date="2024-11" db="EMBL/GenBank/DDBJ databases">
        <title>Chromosome-level genome assembly of Eucalyptus globulus Labill. provides insights into its genome evolution.</title>
        <authorList>
            <person name="Li X."/>
        </authorList>
    </citation>
    <scope>NUCLEOTIDE SEQUENCE [LARGE SCALE GENOMIC DNA]</scope>
    <source>
        <strain evidence="2">CL2024</strain>
        <tissue evidence="2">Fresh tender leaves</tissue>
    </source>
</reference>
<comment type="caution">
    <text evidence="2">The sequence shown here is derived from an EMBL/GenBank/DDBJ whole genome shotgun (WGS) entry which is preliminary data.</text>
</comment>
<evidence type="ECO:0000313" key="2">
    <source>
        <dbReference type="EMBL" id="KAL3742034.1"/>
    </source>
</evidence>
<organism evidence="2 3">
    <name type="scientific">Eucalyptus globulus</name>
    <name type="common">Tasmanian blue gum</name>
    <dbReference type="NCBI Taxonomy" id="34317"/>
    <lineage>
        <taxon>Eukaryota</taxon>
        <taxon>Viridiplantae</taxon>
        <taxon>Streptophyta</taxon>
        <taxon>Embryophyta</taxon>
        <taxon>Tracheophyta</taxon>
        <taxon>Spermatophyta</taxon>
        <taxon>Magnoliopsida</taxon>
        <taxon>eudicotyledons</taxon>
        <taxon>Gunneridae</taxon>
        <taxon>Pentapetalae</taxon>
        <taxon>rosids</taxon>
        <taxon>malvids</taxon>
        <taxon>Myrtales</taxon>
        <taxon>Myrtaceae</taxon>
        <taxon>Myrtoideae</taxon>
        <taxon>Eucalypteae</taxon>
        <taxon>Eucalyptus</taxon>
    </lineage>
</organism>
<feature type="region of interest" description="Disordered" evidence="1">
    <location>
        <begin position="72"/>
        <end position="107"/>
    </location>
</feature>
<accession>A0ABD3KUN9</accession>
<proteinExistence type="predicted"/>
<name>A0ABD3KUN9_EUCGL</name>
<evidence type="ECO:0000256" key="1">
    <source>
        <dbReference type="SAM" id="MobiDB-lite"/>
    </source>
</evidence>
<evidence type="ECO:0000313" key="3">
    <source>
        <dbReference type="Proteomes" id="UP001634007"/>
    </source>
</evidence>
<gene>
    <name evidence="2" type="ORF">ACJRO7_017509</name>
</gene>
<feature type="compositionally biased region" description="Polar residues" evidence="1">
    <location>
        <begin position="97"/>
        <end position="107"/>
    </location>
</feature>